<protein>
    <submittedName>
        <fullName evidence="1">Uncharacterized protein</fullName>
    </submittedName>
</protein>
<organism evidence="1">
    <name type="scientific">Anguilla anguilla</name>
    <name type="common">European freshwater eel</name>
    <name type="synonym">Muraena anguilla</name>
    <dbReference type="NCBI Taxonomy" id="7936"/>
    <lineage>
        <taxon>Eukaryota</taxon>
        <taxon>Metazoa</taxon>
        <taxon>Chordata</taxon>
        <taxon>Craniata</taxon>
        <taxon>Vertebrata</taxon>
        <taxon>Euteleostomi</taxon>
        <taxon>Actinopterygii</taxon>
        <taxon>Neopterygii</taxon>
        <taxon>Teleostei</taxon>
        <taxon>Anguilliformes</taxon>
        <taxon>Anguillidae</taxon>
        <taxon>Anguilla</taxon>
    </lineage>
</organism>
<name>A0A0E9U4Y8_ANGAN</name>
<dbReference type="AlphaFoldDB" id="A0A0E9U4Y8"/>
<proteinExistence type="predicted"/>
<accession>A0A0E9U4Y8</accession>
<evidence type="ECO:0000313" key="1">
    <source>
        <dbReference type="EMBL" id="JAH60979.1"/>
    </source>
</evidence>
<reference evidence="1" key="2">
    <citation type="journal article" date="2015" name="Fish Shellfish Immunol.">
        <title>Early steps in the European eel (Anguilla anguilla)-Vibrio vulnificus interaction in the gills: Role of the RtxA13 toxin.</title>
        <authorList>
            <person name="Callol A."/>
            <person name="Pajuelo D."/>
            <person name="Ebbesson L."/>
            <person name="Teles M."/>
            <person name="MacKenzie S."/>
            <person name="Amaro C."/>
        </authorList>
    </citation>
    <scope>NUCLEOTIDE SEQUENCE</scope>
</reference>
<reference evidence="1" key="1">
    <citation type="submission" date="2014-11" db="EMBL/GenBank/DDBJ databases">
        <authorList>
            <person name="Amaro Gonzalez C."/>
        </authorList>
    </citation>
    <scope>NUCLEOTIDE SEQUENCE</scope>
</reference>
<sequence>MPAVHIFSAITLKNLLKRVCKGHRLVNAFCIMHGKAW</sequence>
<dbReference type="EMBL" id="GBXM01047598">
    <property type="protein sequence ID" value="JAH60979.1"/>
    <property type="molecule type" value="Transcribed_RNA"/>
</dbReference>